<protein>
    <submittedName>
        <fullName evidence="2">Molybdopterin-binding oxidoreductase</fullName>
    </submittedName>
</protein>
<proteinExistence type="predicted"/>
<dbReference type="InterPro" id="IPR036374">
    <property type="entry name" value="OxRdtase_Mopterin-bd_sf"/>
</dbReference>
<dbReference type="RefSeq" id="WP_126635465.1">
    <property type="nucleotide sequence ID" value="NZ_BIFH01000013.1"/>
</dbReference>
<accession>A0A401YF45</accession>
<dbReference type="Gene3D" id="3.90.420.10">
    <property type="entry name" value="Oxidoreductase, molybdopterin-binding domain"/>
    <property type="match status" value="1"/>
</dbReference>
<dbReference type="OrthoDB" id="3577245at2"/>
<name>A0A401YF45_9ACTN</name>
<evidence type="ECO:0000259" key="1">
    <source>
        <dbReference type="Pfam" id="PF00174"/>
    </source>
</evidence>
<gene>
    <name evidence="2" type="ORF">EHYA_00853</name>
</gene>
<reference evidence="2 3" key="1">
    <citation type="submission" date="2018-12" db="EMBL/GenBank/DDBJ databases">
        <title>Draft genome sequence of Embleya hyalina NBRC 13850T.</title>
        <authorList>
            <person name="Komaki H."/>
            <person name="Hosoyama A."/>
            <person name="Kimura A."/>
            <person name="Ichikawa N."/>
            <person name="Tamura T."/>
        </authorList>
    </citation>
    <scope>NUCLEOTIDE SEQUENCE [LARGE SCALE GENOMIC DNA]</scope>
    <source>
        <strain evidence="2 3">NBRC 13850</strain>
    </source>
</reference>
<dbReference type="SUPFAM" id="SSF56524">
    <property type="entry name" value="Oxidoreductase molybdopterin-binding domain"/>
    <property type="match status" value="1"/>
</dbReference>
<dbReference type="Proteomes" id="UP000286931">
    <property type="component" value="Unassembled WGS sequence"/>
</dbReference>
<dbReference type="InterPro" id="IPR000572">
    <property type="entry name" value="OxRdtase_Mopterin-bd_dom"/>
</dbReference>
<dbReference type="AlphaFoldDB" id="A0A401YF45"/>
<evidence type="ECO:0000313" key="2">
    <source>
        <dbReference type="EMBL" id="GCD93210.1"/>
    </source>
</evidence>
<comment type="caution">
    <text evidence="2">The sequence shown here is derived from an EMBL/GenBank/DDBJ whole genome shotgun (WGS) entry which is preliminary data.</text>
</comment>
<sequence length="159" mass="17266">MTRVKVPTGTKCFHLHGNLSRPAVLTVVDLAANWEQHRAEVTFDCATNGPQRHVFEGPLLRDVVTSAGPAFESRQRKERSRYVLAVHGGDGHGTMLSWAEIDPDFGNAPVLLATALDGRPLDDHGTQLVVPTDRCGARYVSAVTGVWLGRCEPPLPSAF</sequence>
<keyword evidence="3" id="KW-1185">Reference proteome</keyword>
<feature type="domain" description="Oxidoreductase molybdopterin-binding" evidence="1">
    <location>
        <begin position="13"/>
        <end position="147"/>
    </location>
</feature>
<dbReference type="EMBL" id="BIFH01000013">
    <property type="protein sequence ID" value="GCD93210.1"/>
    <property type="molecule type" value="Genomic_DNA"/>
</dbReference>
<evidence type="ECO:0000313" key="3">
    <source>
        <dbReference type="Proteomes" id="UP000286931"/>
    </source>
</evidence>
<dbReference type="Pfam" id="PF00174">
    <property type="entry name" value="Oxidored_molyb"/>
    <property type="match status" value="1"/>
</dbReference>
<organism evidence="2 3">
    <name type="scientific">Embleya hyalina</name>
    <dbReference type="NCBI Taxonomy" id="516124"/>
    <lineage>
        <taxon>Bacteria</taxon>
        <taxon>Bacillati</taxon>
        <taxon>Actinomycetota</taxon>
        <taxon>Actinomycetes</taxon>
        <taxon>Kitasatosporales</taxon>
        <taxon>Streptomycetaceae</taxon>
        <taxon>Embleya</taxon>
    </lineage>
</organism>